<dbReference type="PROSITE" id="PS51900">
    <property type="entry name" value="CB"/>
    <property type="match status" value="1"/>
</dbReference>
<accession>A0A4U9XZY6</accession>
<protein>
    <recommendedName>
        <fullName evidence="5">Tyrosine recombinase XerD-like</fullName>
    </recommendedName>
</protein>
<sequence length="248" mass="28877">MIKLVEAFLEQKDLSDNTKLAYRYDLLQFVNMISEKLNQERLTLYQQQIAHLSKSAKRRKFSTVNQFLLFLYQTGNCNVYLRIDEKISQHDTGQIEKPNLDRELFYQESTERIGQTIALLILELGLLPSEIAMIKVVDCSLTFQSLRIYHQGNVRVLQLPKVLLPFLEPMLASDAIFLFDHNGQAFSRQWFFTQLKAFLTTIGCSHLNAQDLRHHYILKEKANGKSLLELSQLLGLKSPITLEKYYKM</sequence>
<keyword evidence="3 5" id="KW-0238">DNA-binding</keyword>
<dbReference type="Proteomes" id="UP000394068">
    <property type="component" value="Unassembled WGS sequence"/>
</dbReference>
<evidence type="ECO:0000256" key="4">
    <source>
        <dbReference type="ARBA" id="ARBA00023172"/>
    </source>
</evidence>
<comment type="subcellular location">
    <subcellularLocation>
        <location evidence="5">Cytoplasm</location>
    </subcellularLocation>
</comment>
<evidence type="ECO:0000256" key="3">
    <source>
        <dbReference type="ARBA" id="ARBA00023125"/>
    </source>
</evidence>
<dbReference type="InterPro" id="IPR013762">
    <property type="entry name" value="Integrase-like_cat_sf"/>
</dbReference>
<name>A0A4U9XZY6_9STRE</name>
<dbReference type="InterPro" id="IPR044068">
    <property type="entry name" value="CB"/>
</dbReference>
<dbReference type="InterPro" id="IPR011010">
    <property type="entry name" value="DNA_brk_join_enz"/>
</dbReference>
<dbReference type="SUPFAM" id="SSF47823">
    <property type="entry name" value="lambda integrase-like, N-terminal domain"/>
    <property type="match status" value="1"/>
</dbReference>
<evidence type="ECO:0000256" key="1">
    <source>
        <dbReference type="ARBA" id="ARBA00022490"/>
    </source>
</evidence>
<dbReference type="GO" id="GO:0005737">
    <property type="term" value="C:cytoplasm"/>
    <property type="evidence" value="ECO:0007669"/>
    <property type="project" value="UniProtKB-SubCell"/>
</dbReference>
<evidence type="ECO:0000256" key="5">
    <source>
        <dbReference type="HAMAP-Rule" id="MF_01817"/>
    </source>
</evidence>
<dbReference type="Gene3D" id="1.10.150.130">
    <property type="match status" value="1"/>
</dbReference>
<comment type="function">
    <text evidence="5">Putative tyrosine recombinase. Not involved in the cutting and rejoining of the recombining DNA molecules on dif(SL) site.</text>
</comment>
<dbReference type="PROSITE" id="PS51898">
    <property type="entry name" value="TYR_RECOMBINASE"/>
    <property type="match status" value="1"/>
</dbReference>
<feature type="active site" description="O-(3'-phospho-DNA)-tyrosine intermediate" evidence="5">
    <location>
        <position position="245"/>
    </location>
</feature>
<keyword evidence="1 5" id="KW-0963">Cytoplasm</keyword>
<dbReference type="GO" id="GO:0003677">
    <property type="term" value="F:DNA binding"/>
    <property type="evidence" value="ECO:0007669"/>
    <property type="project" value="UniProtKB-UniRule"/>
</dbReference>
<evidence type="ECO:0000256" key="2">
    <source>
        <dbReference type="ARBA" id="ARBA00022908"/>
    </source>
</evidence>
<gene>
    <name evidence="8" type="primary">xerD</name>
    <name evidence="8" type="ORF">NCTC5386_01687</name>
</gene>
<dbReference type="RefSeq" id="WP_077322438.1">
    <property type="nucleotide sequence ID" value="NZ_CABEHT010000001.1"/>
</dbReference>
<dbReference type="InterPro" id="IPR020876">
    <property type="entry name" value="Tyrosine_recombinase_XerD-like"/>
</dbReference>
<feature type="domain" description="Core-binding (CB)" evidence="7">
    <location>
        <begin position="1"/>
        <end position="72"/>
    </location>
</feature>
<dbReference type="Gene3D" id="1.10.443.10">
    <property type="entry name" value="Intergrase catalytic core"/>
    <property type="match status" value="1"/>
</dbReference>
<evidence type="ECO:0000259" key="6">
    <source>
        <dbReference type="PROSITE" id="PS51898"/>
    </source>
</evidence>
<evidence type="ECO:0000259" key="7">
    <source>
        <dbReference type="PROSITE" id="PS51900"/>
    </source>
</evidence>
<keyword evidence="2 5" id="KW-0229">DNA integration</keyword>
<comment type="similarity">
    <text evidence="5">Belongs to the 'phage' integrase family. XerD-like subfamily.</text>
</comment>
<dbReference type="GO" id="GO:0009037">
    <property type="term" value="F:tyrosine-based site-specific recombinase activity"/>
    <property type="evidence" value="ECO:0007669"/>
    <property type="project" value="UniProtKB-UniRule"/>
</dbReference>
<reference evidence="8 9" key="1">
    <citation type="submission" date="2019-05" db="EMBL/GenBank/DDBJ databases">
        <authorList>
            <consortium name="Pathogen Informatics"/>
        </authorList>
    </citation>
    <scope>NUCLEOTIDE SEQUENCE [LARGE SCALE GENOMIC DNA]</scope>
    <source>
        <strain evidence="8 9">NCTC5386</strain>
    </source>
</reference>
<dbReference type="NCBIfam" id="NF002685">
    <property type="entry name" value="PRK02436.1"/>
    <property type="match status" value="1"/>
</dbReference>
<evidence type="ECO:0000313" key="8">
    <source>
        <dbReference type="EMBL" id="VTS19179.1"/>
    </source>
</evidence>
<dbReference type="InterPro" id="IPR010998">
    <property type="entry name" value="Integrase_recombinase_N"/>
</dbReference>
<dbReference type="InterPro" id="IPR002104">
    <property type="entry name" value="Integrase_catalytic"/>
</dbReference>
<feature type="domain" description="Tyr recombinase" evidence="6">
    <location>
        <begin position="95"/>
        <end position="248"/>
    </location>
</feature>
<keyword evidence="4 5" id="KW-0233">DNA recombination</keyword>
<dbReference type="HAMAP" id="MF_01817">
    <property type="entry name" value="Recomb_XerD_like"/>
    <property type="match status" value="1"/>
</dbReference>
<evidence type="ECO:0000313" key="9">
    <source>
        <dbReference type="Proteomes" id="UP000394068"/>
    </source>
</evidence>
<dbReference type="AlphaFoldDB" id="A0A4U9XZY6"/>
<proteinExistence type="inferred from homology"/>
<dbReference type="SUPFAM" id="SSF56349">
    <property type="entry name" value="DNA breaking-rejoining enzymes"/>
    <property type="match status" value="1"/>
</dbReference>
<organism evidence="8 9">
    <name type="scientific">Streptococcus pseudoporcinus</name>
    <dbReference type="NCBI Taxonomy" id="361101"/>
    <lineage>
        <taxon>Bacteria</taxon>
        <taxon>Bacillati</taxon>
        <taxon>Bacillota</taxon>
        <taxon>Bacilli</taxon>
        <taxon>Lactobacillales</taxon>
        <taxon>Streptococcaceae</taxon>
        <taxon>Streptococcus</taxon>
    </lineage>
</organism>
<dbReference type="GO" id="GO:0006313">
    <property type="term" value="P:DNA transposition"/>
    <property type="evidence" value="ECO:0007669"/>
    <property type="project" value="UniProtKB-UniRule"/>
</dbReference>
<dbReference type="EMBL" id="CABEHT010000001">
    <property type="protein sequence ID" value="VTS19179.1"/>
    <property type="molecule type" value="Genomic_DNA"/>
</dbReference>